<dbReference type="InterPro" id="IPR035979">
    <property type="entry name" value="RBD_domain_sf"/>
</dbReference>
<dbReference type="FunFam" id="3.30.70.330:FF:000340">
    <property type="entry name" value="RNA-binding motif protein 28"/>
    <property type="match status" value="1"/>
</dbReference>
<evidence type="ECO:0000256" key="5">
    <source>
        <dbReference type="PROSITE-ProRule" id="PRU00176"/>
    </source>
</evidence>
<comment type="subcellular location">
    <subcellularLocation>
        <location evidence="1">Nucleus</location>
    </subcellularLocation>
</comment>
<dbReference type="Proteomes" id="UP000324832">
    <property type="component" value="Unassembled WGS sequence"/>
</dbReference>
<feature type="domain" description="RRM" evidence="7">
    <location>
        <begin position="21"/>
        <end position="98"/>
    </location>
</feature>
<accession>A0A5E4QC12</accession>
<evidence type="ECO:0000313" key="9">
    <source>
        <dbReference type="Proteomes" id="UP000324832"/>
    </source>
</evidence>
<dbReference type="SUPFAM" id="SSF54928">
    <property type="entry name" value="RNA-binding domain, RBD"/>
    <property type="match status" value="2"/>
</dbReference>
<feature type="compositionally biased region" description="Acidic residues" evidence="6">
    <location>
        <begin position="277"/>
        <end position="318"/>
    </location>
</feature>
<dbReference type="Gene3D" id="3.30.70.330">
    <property type="match status" value="3"/>
</dbReference>
<protein>
    <recommendedName>
        <fullName evidence="7">RRM domain-containing protein</fullName>
    </recommendedName>
</protein>
<feature type="region of interest" description="Disordered" evidence="6">
    <location>
        <begin position="113"/>
        <end position="143"/>
    </location>
</feature>
<dbReference type="InterPro" id="IPR000504">
    <property type="entry name" value="RRM_dom"/>
</dbReference>
<dbReference type="Pfam" id="PF00076">
    <property type="entry name" value="RRM_1"/>
    <property type="match status" value="2"/>
</dbReference>
<dbReference type="PANTHER" id="PTHR48039:SF5">
    <property type="entry name" value="RNA-BINDING PROTEIN 28"/>
    <property type="match status" value="1"/>
</dbReference>
<dbReference type="PANTHER" id="PTHR48039">
    <property type="entry name" value="RNA-BINDING MOTIF PROTEIN 14B"/>
    <property type="match status" value="1"/>
</dbReference>
<sequence>MHESENTVTNSKFKEGVNRNARLIVRNISFKATEDSLREHFSQYGDVEEVKLLKKPDGRLVGCGFVHFTHVPVANKAIAATNKKPFLGRPIYVAWAVAKDKYVANSNHIGQKQRNISISSNEDKSEKKDEDNKDTNKKEDKNKVRINRNARLIVRNISFKATEESLKEHFDPYGIVQEVKVLKKPDGKLIGCAFVHFKNVPMAKKALLNTNMKPFLGRPISVDWAVPKDKYMQHVVNSQMEMEEKVKKEDSDSDDDDKTPINISTEEVKDEVKSESECSDEASDENEEKSSDDEPSEEDESDDEDEEEGSDNEVEDDDKSVTSTQTDRQRIKLNDAEDGCTVFMTNVPFSVDDDQLRTFAEQTGPVKYALNKDDTDRFLSLPPEQLRLEGQVLVVKPALKRENVVRDRAASSLRHEDRSCHFR</sequence>
<dbReference type="PROSITE" id="PS50102">
    <property type="entry name" value="RRM"/>
    <property type="match status" value="2"/>
</dbReference>
<dbReference type="AlphaFoldDB" id="A0A5E4QC12"/>
<evidence type="ECO:0000256" key="6">
    <source>
        <dbReference type="SAM" id="MobiDB-lite"/>
    </source>
</evidence>
<dbReference type="GO" id="GO:0005730">
    <property type="term" value="C:nucleolus"/>
    <property type="evidence" value="ECO:0007669"/>
    <property type="project" value="TreeGrafter"/>
</dbReference>
<reference evidence="8 9" key="1">
    <citation type="submission" date="2017-07" db="EMBL/GenBank/DDBJ databases">
        <authorList>
            <person name="Talla V."/>
            <person name="Backstrom N."/>
        </authorList>
    </citation>
    <scope>NUCLEOTIDE SEQUENCE [LARGE SCALE GENOMIC DNA]</scope>
</reference>
<proteinExistence type="predicted"/>
<dbReference type="EMBL" id="FZQP02002192">
    <property type="protein sequence ID" value="VVC94982.1"/>
    <property type="molecule type" value="Genomic_DNA"/>
</dbReference>
<evidence type="ECO:0000259" key="7">
    <source>
        <dbReference type="PROSITE" id="PS50102"/>
    </source>
</evidence>
<feature type="compositionally biased region" description="Basic and acidic residues" evidence="6">
    <location>
        <begin position="266"/>
        <end position="276"/>
    </location>
</feature>
<keyword evidence="3 5" id="KW-0694">RNA-binding</keyword>
<keyword evidence="9" id="KW-1185">Reference proteome</keyword>
<name>A0A5E4QC12_9NEOP</name>
<keyword evidence="4" id="KW-0539">Nucleus</keyword>
<organism evidence="8 9">
    <name type="scientific">Leptidea sinapis</name>
    <dbReference type="NCBI Taxonomy" id="189913"/>
    <lineage>
        <taxon>Eukaryota</taxon>
        <taxon>Metazoa</taxon>
        <taxon>Ecdysozoa</taxon>
        <taxon>Arthropoda</taxon>
        <taxon>Hexapoda</taxon>
        <taxon>Insecta</taxon>
        <taxon>Pterygota</taxon>
        <taxon>Neoptera</taxon>
        <taxon>Endopterygota</taxon>
        <taxon>Lepidoptera</taxon>
        <taxon>Glossata</taxon>
        <taxon>Ditrysia</taxon>
        <taxon>Papilionoidea</taxon>
        <taxon>Pieridae</taxon>
        <taxon>Dismorphiinae</taxon>
        <taxon>Leptidea</taxon>
    </lineage>
</organism>
<evidence type="ECO:0000256" key="3">
    <source>
        <dbReference type="ARBA" id="ARBA00022884"/>
    </source>
</evidence>
<gene>
    <name evidence="8" type="ORF">LSINAPIS_LOCUS6807</name>
</gene>
<evidence type="ECO:0000256" key="4">
    <source>
        <dbReference type="ARBA" id="ARBA00023242"/>
    </source>
</evidence>
<dbReference type="SMART" id="SM00360">
    <property type="entry name" value="RRM"/>
    <property type="match status" value="3"/>
</dbReference>
<evidence type="ECO:0000313" key="8">
    <source>
        <dbReference type="EMBL" id="VVC94982.1"/>
    </source>
</evidence>
<dbReference type="CDD" id="cd12414">
    <property type="entry name" value="RRM2_RBM28_like"/>
    <property type="match status" value="2"/>
</dbReference>
<dbReference type="InterPro" id="IPR012677">
    <property type="entry name" value="Nucleotide-bd_a/b_plait_sf"/>
</dbReference>
<dbReference type="InterPro" id="IPR051945">
    <property type="entry name" value="RRM_MRD1_RNA_proc_ribogen"/>
</dbReference>
<feature type="region of interest" description="Disordered" evidence="6">
    <location>
        <begin position="241"/>
        <end position="329"/>
    </location>
</feature>
<evidence type="ECO:0000256" key="2">
    <source>
        <dbReference type="ARBA" id="ARBA00022737"/>
    </source>
</evidence>
<feature type="domain" description="RRM" evidence="7">
    <location>
        <begin position="150"/>
        <end position="227"/>
    </location>
</feature>
<dbReference type="GO" id="GO:0003729">
    <property type="term" value="F:mRNA binding"/>
    <property type="evidence" value="ECO:0007669"/>
    <property type="project" value="TreeGrafter"/>
</dbReference>
<evidence type="ECO:0000256" key="1">
    <source>
        <dbReference type="ARBA" id="ARBA00004123"/>
    </source>
</evidence>
<keyword evidence="2" id="KW-0677">Repeat</keyword>
<feature type="compositionally biased region" description="Basic and acidic residues" evidence="6">
    <location>
        <begin position="121"/>
        <end position="143"/>
    </location>
</feature>